<evidence type="ECO:0000313" key="3">
    <source>
        <dbReference type="Proteomes" id="UP001165679"/>
    </source>
</evidence>
<evidence type="ECO:0000313" key="2">
    <source>
        <dbReference type="EMBL" id="MCW3477379.1"/>
    </source>
</evidence>
<dbReference type="AlphaFoldDB" id="A0AA42CG65"/>
<dbReference type="EMBL" id="JAPDNT010000036">
    <property type="protein sequence ID" value="MCW3477379.1"/>
    <property type="molecule type" value="Genomic_DNA"/>
</dbReference>
<dbReference type="InterPro" id="IPR023346">
    <property type="entry name" value="Lysozyme-like_dom_sf"/>
</dbReference>
<dbReference type="Proteomes" id="UP001165679">
    <property type="component" value="Unassembled WGS sequence"/>
</dbReference>
<protein>
    <recommendedName>
        <fullName evidence="1">TtsA-like Glycoside hydrolase family 108 domain-containing protein</fullName>
    </recommendedName>
</protein>
<dbReference type="Pfam" id="PF05838">
    <property type="entry name" value="Glyco_hydro_108"/>
    <property type="match status" value="1"/>
</dbReference>
<dbReference type="InterPro" id="IPR008565">
    <property type="entry name" value="TtsA-like_GH18_dom"/>
</dbReference>
<keyword evidence="3" id="KW-1185">Reference proteome</keyword>
<name>A0AA42CG65_9PROT</name>
<evidence type="ECO:0000259" key="1">
    <source>
        <dbReference type="Pfam" id="PF05838"/>
    </source>
</evidence>
<reference evidence="2" key="1">
    <citation type="submission" date="2022-09" db="EMBL/GenBank/DDBJ databases">
        <title>Rhodovastum sp. nov. RN2-1 isolated from soil in Seongnam, South Korea.</title>
        <authorList>
            <person name="Le N.T."/>
        </authorList>
    </citation>
    <scope>NUCLEOTIDE SEQUENCE</scope>
    <source>
        <strain evidence="2">RN2-1</strain>
    </source>
</reference>
<dbReference type="Gene3D" id="1.20.141.10">
    <property type="entry name" value="Chitosanase, subunit A, domain 1"/>
    <property type="match status" value="1"/>
</dbReference>
<comment type="caution">
    <text evidence="2">The sequence shown here is derived from an EMBL/GenBank/DDBJ whole genome shotgun (WGS) entry which is preliminary data.</text>
</comment>
<organism evidence="2 3">
    <name type="scientific">Limobrevibacterium gyesilva</name>
    <dbReference type="NCBI Taxonomy" id="2991712"/>
    <lineage>
        <taxon>Bacteria</taxon>
        <taxon>Pseudomonadati</taxon>
        <taxon>Pseudomonadota</taxon>
        <taxon>Alphaproteobacteria</taxon>
        <taxon>Acetobacterales</taxon>
        <taxon>Acetobacteraceae</taxon>
        <taxon>Limobrevibacterium</taxon>
    </lineage>
</organism>
<sequence length="174" mass="18288">MSAFDIFLAFVFAHEGSRLDLTPSDRGNWTGGRVGAGLLRGSRRGISAAAYPTLDIAGLTDGQIAAIYRVDYWRRIAGDDLPPPVALVVGDGAVNQGVGAASRDLQDAVGVPADGVVGPVTVAAVRRKGNQLDDLAVELVARRAVRYARADTFPIFGLGWSRRLAAAARAAFRA</sequence>
<feature type="domain" description="TtsA-like Glycoside hydrolase family 108" evidence="1">
    <location>
        <begin position="9"/>
        <end position="97"/>
    </location>
</feature>
<dbReference type="SUPFAM" id="SSF53955">
    <property type="entry name" value="Lysozyme-like"/>
    <property type="match status" value="1"/>
</dbReference>
<dbReference type="RefSeq" id="WP_264716324.1">
    <property type="nucleotide sequence ID" value="NZ_JAPDNT010000036.1"/>
</dbReference>
<proteinExistence type="predicted"/>
<accession>A0AA42CG65</accession>
<reference evidence="2" key="2">
    <citation type="submission" date="2022-10" db="EMBL/GenBank/DDBJ databases">
        <authorList>
            <person name="Trinh H.N."/>
        </authorList>
    </citation>
    <scope>NUCLEOTIDE SEQUENCE</scope>
    <source>
        <strain evidence="2">RN2-1</strain>
    </source>
</reference>
<gene>
    <name evidence="2" type="ORF">OL599_22680</name>
</gene>